<keyword evidence="9" id="KW-1185">Reference proteome</keyword>
<keyword evidence="2" id="KW-0808">Transferase</keyword>
<keyword evidence="3 4" id="KW-0786">Thiamine pyrophosphate</keyword>
<dbReference type="InterPro" id="IPR012001">
    <property type="entry name" value="Thiamin_PyroP_enz_TPP-bd_dom"/>
</dbReference>
<dbReference type="NCBIfam" id="NF006122">
    <property type="entry name" value="PRK08266.1"/>
    <property type="match status" value="1"/>
</dbReference>
<evidence type="ECO:0008006" key="10">
    <source>
        <dbReference type="Google" id="ProtNLM"/>
    </source>
</evidence>
<evidence type="ECO:0000256" key="1">
    <source>
        <dbReference type="ARBA" id="ARBA00007812"/>
    </source>
</evidence>
<dbReference type="PANTHER" id="PTHR18968">
    <property type="entry name" value="THIAMINE PYROPHOSPHATE ENZYMES"/>
    <property type="match status" value="1"/>
</dbReference>
<dbReference type="InterPro" id="IPR029061">
    <property type="entry name" value="THDP-binding"/>
</dbReference>
<dbReference type="Gene3D" id="3.40.50.1220">
    <property type="entry name" value="TPP-binding domain"/>
    <property type="match status" value="1"/>
</dbReference>
<gene>
    <name evidence="8" type="ORF">GCM10011363_38090</name>
</gene>
<dbReference type="CDD" id="cd07035">
    <property type="entry name" value="TPP_PYR_POX_like"/>
    <property type="match status" value="1"/>
</dbReference>
<dbReference type="SUPFAM" id="SSF52518">
    <property type="entry name" value="Thiamin diphosphate-binding fold (THDP-binding)"/>
    <property type="match status" value="2"/>
</dbReference>
<evidence type="ECO:0000256" key="3">
    <source>
        <dbReference type="ARBA" id="ARBA00023052"/>
    </source>
</evidence>
<evidence type="ECO:0000256" key="4">
    <source>
        <dbReference type="RuleBase" id="RU362132"/>
    </source>
</evidence>
<dbReference type="SUPFAM" id="SSF52467">
    <property type="entry name" value="DHS-like NAD/FAD-binding domain"/>
    <property type="match status" value="1"/>
</dbReference>
<evidence type="ECO:0000259" key="7">
    <source>
        <dbReference type="Pfam" id="PF02776"/>
    </source>
</evidence>
<evidence type="ECO:0000259" key="5">
    <source>
        <dbReference type="Pfam" id="PF00205"/>
    </source>
</evidence>
<dbReference type="Pfam" id="PF02775">
    <property type="entry name" value="TPP_enzyme_C"/>
    <property type="match status" value="1"/>
</dbReference>
<dbReference type="InterPro" id="IPR012000">
    <property type="entry name" value="Thiamin_PyroP_enz_cen_dom"/>
</dbReference>
<dbReference type="InterPro" id="IPR011766">
    <property type="entry name" value="TPP_enzyme_TPP-bd"/>
</dbReference>
<evidence type="ECO:0000313" key="8">
    <source>
        <dbReference type="EMBL" id="GGC17852.1"/>
    </source>
</evidence>
<sequence length="553" mass="59276">MTRTLTGGEAIVDAILAHGVDTVFALPGVQTYPLMDALKNAETSIRVIGPRHEQTAAYMAMGYARATGRPGVFSVVPGPGVLNAGAALCTAVAVNAPLLLLTGQVPSPFLGRGRGHLHEIPDQRATLASFIKWAERIPNATAARHLVDEAFHRMNTGRPGPVALEMCWDTMAQEGPVTDGEDAWFSHENPPNPTTIAQAVALLKSANCPMIMVGSGAQHARSEVLFLAEMLDAPVTAFRGGRGIVPADHPLSVSSVEAYELWGDTDVLIGIGSRCEMQAMRWRGMMDASDRITAPRKLIRIDIEPEEMLRLKPDAGIVCDSAIGASAIRDALVAEGFAKSSNRKRITDARERAANLVSKIQPQVSYLDVIRKVLPRDGILVKDMCQTGYASYFAWPVYEPRTYITSGYQGNLGFAYPTSLGAKVGCPDKPVVAILGDGGFMFAASELSTAAQHGIGVVAIVFNNRSYGNVARDQITNFAGRTIASDLPGVDYVKLAEANGVKGCRVGSPAELEPLLERAIAEDVPTLIEVQADLEEETNPWPLILRPDVPYSP</sequence>
<protein>
    <recommendedName>
        <fullName evidence="10">Thiamine pyrophosphate-binding protein</fullName>
    </recommendedName>
</protein>
<evidence type="ECO:0000256" key="2">
    <source>
        <dbReference type="ARBA" id="ARBA00022679"/>
    </source>
</evidence>
<name>A0ABQ1L253_9RHOB</name>
<accession>A0ABQ1L253</accession>
<feature type="domain" description="Thiamine pyrophosphate enzyme central" evidence="5">
    <location>
        <begin position="196"/>
        <end position="322"/>
    </location>
</feature>
<evidence type="ECO:0000259" key="6">
    <source>
        <dbReference type="Pfam" id="PF02775"/>
    </source>
</evidence>
<evidence type="ECO:0000313" key="9">
    <source>
        <dbReference type="Proteomes" id="UP000645462"/>
    </source>
</evidence>
<feature type="domain" description="Thiamine pyrophosphate enzyme N-terminal TPP-binding" evidence="7">
    <location>
        <begin position="6"/>
        <end position="124"/>
    </location>
</feature>
<dbReference type="EMBL" id="BMFC01000013">
    <property type="protein sequence ID" value="GGC17852.1"/>
    <property type="molecule type" value="Genomic_DNA"/>
</dbReference>
<dbReference type="InterPro" id="IPR029035">
    <property type="entry name" value="DHS-like_NAD/FAD-binding_dom"/>
</dbReference>
<dbReference type="PROSITE" id="PS00187">
    <property type="entry name" value="TPP_ENZYMES"/>
    <property type="match status" value="1"/>
</dbReference>
<dbReference type="PANTHER" id="PTHR18968:SF167">
    <property type="entry name" value="ACETOLACTATE SYNTHASE LARGE SUBUNIT ILVB2-RELATED"/>
    <property type="match status" value="1"/>
</dbReference>
<dbReference type="InterPro" id="IPR045229">
    <property type="entry name" value="TPP_enz"/>
</dbReference>
<feature type="domain" description="Thiamine pyrophosphate enzyme TPP-binding" evidence="6">
    <location>
        <begin position="389"/>
        <end position="530"/>
    </location>
</feature>
<comment type="caution">
    <text evidence="8">The sequence shown here is derived from an EMBL/GenBank/DDBJ whole genome shotgun (WGS) entry which is preliminary data.</text>
</comment>
<dbReference type="CDD" id="cd00568">
    <property type="entry name" value="TPP_enzymes"/>
    <property type="match status" value="1"/>
</dbReference>
<proteinExistence type="inferred from homology"/>
<dbReference type="InterPro" id="IPR000399">
    <property type="entry name" value="TPP-bd_CS"/>
</dbReference>
<organism evidence="8 9">
    <name type="scientific">Marivita lacus</name>
    <dbReference type="NCBI Taxonomy" id="1323742"/>
    <lineage>
        <taxon>Bacteria</taxon>
        <taxon>Pseudomonadati</taxon>
        <taxon>Pseudomonadota</taxon>
        <taxon>Alphaproteobacteria</taxon>
        <taxon>Rhodobacterales</taxon>
        <taxon>Roseobacteraceae</taxon>
        <taxon>Marivita</taxon>
    </lineage>
</organism>
<reference evidence="9" key="1">
    <citation type="journal article" date="2019" name="Int. J. Syst. Evol. Microbiol.">
        <title>The Global Catalogue of Microorganisms (GCM) 10K type strain sequencing project: providing services to taxonomists for standard genome sequencing and annotation.</title>
        <authorList>
            <consortium name="The Broad Institute Genomics Platform"/>
            <consortium name="The Broad Institute Genome Sequencing Center for Infectious Disease"/>
            <person name="Wu L."/>
            <person name="Ma J."/>
        </authorList>
    </citation>
    <scope>NUCLEOTIDE SEQUENCE [LARGE SCALE GENOMIC DNA]</scope>
    <source>
        <strain evidence="9">CGMCC 1.12478</strain>
    </source>
</reference>
<dbReference type="Proteomes" id="UP000645462">
    <property type="component" value="Unassembled WGS sequence"/>
</dbReference>
<dbReference type="Pfam" id="PF02776">
    <property type="entry name" value="TPP_enzyme_N"/>
    <property type="match status" value="1"/>
</dbReference>
<comment type="similarity">
    <text evidence="1 4">Belongs to the TPP enzyme family.</text>
</comment>
<dbReference type="RefSeq" id="WP_188483683.1">
    <property type="nucleotide sequence ID" value="NZ_BMFC01000013.1"/>
</dbReference>
<dbReference type="Pfam" id="PF00205">
    <property type="entry name" value="TPP_enzyme_M"/>
    <property type="match status" value="1"/>
</dbReference>
<dbReference type="Gene3D" id="3.40.50.970">
    <property type="match status" value="2"/>
</dbReference>